<evidence type="ECO:0000313" key="2">
    <source>
        <dbReference type="Proteomes" id="UP000800093"/>
    </source>
</evidence>
<reference evidence="2" key="1">
    <citation type="journal article" date="2020" name="Stud. Mycol.">
        <title>101 Dothideomycetes genomes: A test case for predicting lifestyles and emergence of pathogens.</title>
        <authorList>
            <person name="Haridas S."/>
            <person name="Albert R."/>
            <person name="Binder M."/>
            <person name="Bloem J."/>
            <person name="LaButti K."/>
            <person name="Salamov A."/>
            <person name="Andreopoulos B."/>
            <person name="Baker S."/>
            <person name="Barry K."/>
            <person name="Bills G."/>
            <person name="Bluhm B."/>
            <person name="Cannon C."/>
            <person name="Castanera R."/>
            <person name="Culley D."/>
            <person name="Daum C."/>
            <person name="Ezra D."/>
            <person name="Gonzalez J."/>
            <person name="Henrissat B."/>
            <person name="Kuo A."/>
            <person name="Liang C."/>
            <person name="Lipzen A."/>
            <person name="Lutzoni F."/>
            <person name="Magnuson J."/>
            <person name="Mondo S."/>
            <person name="Nolan M."/>
            <person name="Ohm R."/>
            <person name="Pangilinan J."/>
            <person name="Park H.-J."/>
            <person name="Ramirez L."/>
            <person name="Alfaro M."/>
            <person name="Sun H."/>
            <person name="Tritt A."/>
            <person name="Yoshinaga Y."/>
            <person name="Zwiers L.-H."/>
            <person name="Turgeon B."/>
            <person name="Goodwin S."/>
            <person name="Spatafora J."/>
            <person name="Crous P."/>
            <person name="Grigoriev I."/>
        </authorList>
    </citation>
    <scope>NUCLEOTIDE SEQUENCE [LARGE SCALE GENOMIC DNA]</scope>
    <source>
        <strain evidence="2">CBS 304.66</strain>
    </source>
</reference>
<dbReference type="AlphaFoldDB" id="A0A9P4MY00"/>
<proteinExistence type="predicted"/>
<keyword evidence="2" id="KW-1185">Reference proteome</keyword>
<protein>
    <submittedName>
        <fullName evidence="1">Uncharacterized protein</fullName>
    </submittedName>
</protein>
<evidence type="ECO:0000313" key="1">
    <source>
        <dbReference type="EMBL" id="KAF2261915.1"/>
    </source>
</evidence>
<gene>
    <name evidence="1" type="ORF">CC78DRAFT_535286</name>
</gene>
<sequence length="71" mass="8024">MLALGAWIEPEERMKADIVVLCEAGCRWLVDDGMRVGGTFRMLLDGRGIHYVVIPKDVNEPRDRAELVKRG</sequence>
<name>A0A9P4MY00_9PLEO</name>
<accession>A0A9P4MY00</accession>
<dbReference type="EMBL" id="ML986648">
    <property type="protein sequence ID" value="KAF2261915.1"/>
    <property type="molecule type" value="Genomic_DNA"/>
</dbReference>
<dbReference type="Proteomes" id="UP000800093">
    <property type="component" value="Unassembled WGS sequence"/>
</dbReference>
<dbReference type="OrthoDB" id="6118920at2759"/>
<organism evidence="1 2">
    <name type="scientific">Lojkania enalia</name>
    <dbReference type="NCBI Taxonomy" id="147567"/>
    <lineage>
        <taxon>Eukaryota</taxon>
        <taxon>Fungi</taxon>
        <taxon>Dikarya</taxon>
        <taxon>Ascomycota</taxon>
        <taxon>Pezizomycotina</taxon>
        <taxon>Dothideomycetes</taxon>
        <taxon>Pleosporomycetidae</taxon>
        <taxon>Pleosporales</taxon>
        <taxon>Pleosporales incertae sedis</taxon>
        <taxon>Lojkania</taxon>
    </lineage>
</organism>
<comment type="caution">
    <text evidence="1">The sequence shown here is derived from an EMBL/GenBank/DDBJ whole genome shotgun (WGS) entry which is preliminary data.</text>
</comment>